<accession>A0A069DS34</accession>
<dbReference type="PANTHER" id="PTHR12242:SF1">
    <property type="entry name" value="MYND-TYPE DOMAIN-CONTAINING PROTEIN"/>
    <property type="match status" value="1"/>
</dbReference>
<keyword evidence="1" id="KW-0472">Membrane</keyword>
<feature type="transmembrane region" description="Helical" evidence="1">
    <location>
        <begin position="37"/>
        <end position="58"/>
    </location>
</feature>
<proteinExistence type="evidence at transcript level"/>
<reference evidence="2" key="1">
    <citation type="journal article" date="2015" name="J. Med. Entomol.">
        <title>A Deep Insight Into the Sialotranscriptome of the Chagas Disease Vector, Panstrongylus megistus (Hemiptera: Heteroptera).</title>
        <authorList>
            <person name="Ribeiro J.M."/>
            <person name="Schwarz A."/>
            <person name="Francischetti I.M."/>
        </authorList>
    </citation>
    <scope>NUCLEOTIDE SEQUENCE</scope>
    <source>
        <tissue evidence="2">Salivary glands</tissue>
    </source>
</reference>
<dbReference type="InterPro" id="IPR049352">
    <property type="entry name" value="Rost"/>
</dbReference>
<dbReference type="Pfam" id="PF21534">
    <property type="entry name" value="Rost"/>
    <property type="match status" value="1"/>
</dbReference>
<feature type="transmembrane region" description="Helical" evidence="1">
    <location>
        <begin position="194"/>
        <end position="215"/>
    </location>
</feature>
<protein>
    <submittedName>
        <fullName evidence="2">Putative conserved plasma membrane protein</fullName>
    </submittedName>
</protein>
<name>A0A069DS34_9HEMI</name>
<sequence length="294" mass="33612">FTKKLYNKISQYERCPANSYFRSQWEKRTGGVSKAYVAYRWAHLLVVALIFLLSLVDYGKSTENFTYYLKWPVFLTNWALTALLCQAIMAAWLATSAASYTSRRIIDNRPTALINNNSKSGDVTAEGRLRIWIKLYSIVHSTAVVVAIGVSFVYWIFIYNPEVHELDLLNYLVHGANSVIMVVDFLLVGHPFRLAHSIYPLSLIFIYTIFNYLYYQFGGTDRKGNTYIYKVMDWKYPSRCIAFSAAGHILVCIIYALLWLVFLGKRKLGMTLRINSLKAAGNEPHPTAHSVSLV</sequence>
<keyword evidence="1" id="KW-1133">Transmembrane helix</keyword>
<feature type="non-terminal residue" evidence="2">
    <location>
        <position position="1"/>
    </location>
</feature>
<evidence type="ECO:0000256" key="1">
    <source>
        <dbReference type="SAM" id="Phobius"/>
    </source>
</evidence>
<feature type="transmembrane region" description="Helical" evidence="1">
    <location>
        <begin position="135"/>
        <end position="157"/>
    </location>
</feature>
<organism evidence="2">
    <name type="scientific">Panstrongylus megistus</name>
    <dbReference type="NCBI Taxonomy" id="65343"/>
    <lineage>
        <taxon>Eukaryota</taxon>
        <taxon>Metazoa</taxon>
        <taxon>Ecdysozoa</taxon>
        <taxon>Arthropoda</taxon>
        <taxon>Hexapoda</taxon>
        <taxon>Insecta</taxon>
        <taxon>Pterygota</taxon>
        <taxon>Neoptera</taxon>
        <taxon>Paraneoptera</taxon>
        <taxon>Hemiptera</taxon>
        <taxon>Heteroptera</taxon>
        <taxon>Panheteroptera</taxon>
        <taxon>Cimicomorpha</taxon>
        <taxon>Reduviidae</taxon>
        <taxon>Triatominae</taxon>
        <taxon>Panstrongylus</taxon>
    </lineage>
</organism>
<feature type="transmembrane region" description="Helical" evidence="1">
    <location>
        <begin position="169"/>
        <end position="187"/>
    </location>
</feature>
<dbReference type="EMBL" id="GBGD01002353">
    <property type="protein sequence ID" value="JAC86536.1"/>
    <property type="molecule type" value="mRNA"/>
</dbReference>
<feature type="transmembrane region" description="Helical" evidence="1">
    <location>
        <begin position="241"/>
        <end position="263"/>
    </location>
</feature>
<dbReference type="PANTHER" id="PTHR12242">
    <property type="entry name" value="OS02G0130600 PROTEIN-RELATED"/>
    <property type="match status" value="1"/>
</dbReference>
<feature type="transmembrane region" description="Helical" evidence="1">
    <location>
        <begin position="78"/>
        <end position="100"/>
    </location>
</feature>
<dbReference type="GO" id="GO:0016020">
    <property type="term" value="C:membrane"/>
    <property type="evidence" value="ECO:0007669"/>
    <property type="project" value="TreeGrafter"/>
</dbReference>
<dbReference type="AlphaFoldDB" id="A0A069DS34"/>
<keyword evidence="1" id="KW-0812">Transmembrane</keyword>
<evidence type="ECO:0000313" key="2">
    <source>
        <dbReference type="EMBL" id="JAC86536.1"/>
    </source>
</evidence>